<dbReference type="EMBL" id="AP008231">
    <property type="protein sequence ID" value="BAD80430.1"/>
    <property type="molecule type" value="Genomic_DNA"/>
</dbReference>
<dbReference type="NCBIfam" id="TIGR01466">
    <property type="entry name" value="cobJ_cbiH"/>
    <property type="match status" value="1"/>
</dbReference>
<dbReference type="eggNOG" id="COG2073">
    <property type="taxonomic scope" value="Bacteria"/>
</dbReference>
<evidence type="ECO:0000256" key="5">
    <source>
        <dbReference type="ARBA" id="ARBA00022691"/>
    </source>
</evidence>
<gene>
    <name evidence="8" type="primary">cobJ</name>
    <name evidence="8" type="ordered locus">syc2240_c</name>
</gene>
<dbReference type="GO" id="GO:0032259">
    <property type="term" value="P:methylation"/>
    <property type="evidence" value="ECO:0007669"/>
    <property type="project" value="UniProtKB-KW"/>
</dbReference>
<dbReference type="GO" id="GO:0008168">
    <property type="term" value="F:methyltransferase activity"/>
    <property type="evidence" value="ECO:0007669"/>
    <property type="project" value="UniProtKB-KW"/>
</dbReference>
<keyword evidence="4" id="KW-0808">Transferase</keyword>
<dbReference type="InterPro" id="IPR014776">
    <property type="entry name" value="4pyrrole_Mease_sub2"/>
</dbReference>
<evidence type="ECO:0000256" key="4">
    <source>
        <dbReference type="ARBA" id="ARBA00022679"/>
    </source>
</evidence>
<dbReference type="CDD" id="cd11646">
    <property type="entry name" value="Precorrin_3B_C17_MT"/>
    <property type="match status" value="1"/>
</dbReference>
<evidence type="ECO:0000313" key="8">
    <source>
        <dbReference type="EMBL" id="BAD80430.1"/>
    </source>
</evidence>
<dbReference type="UniPathway" id="UPA00148"/>
<evidence type="ECO:0000259" key="7">
    <source>
        <dbReference type="Pfam" id="PF11760"/>
    </source>
</evidence>
<evidence type="ECO:0000256" key="2">
    <source>
        <dbReference type="ARBA" id="ARBA00022573"/>
    </source>
</evidence>
<dbReference type="eggNOG" id="COG1010">
    <property type="taxonomic scope" value="Bacteria"/>
</dbReference>
<evidence type="ECO:0000259" key="6">
    <source>
        <dbReference type="Pfam" id="PF00590"/>
    </source>
</evidence>
<dbReference type="RefSeq" id="WP_011244550.1">
    <property type="nucleotide sequence ID" value="NC_006576.1"/>
</dbReference>
<dbReference type="InterPro" id="IPR000878">
    <property type="entry name" value="4pyrrol_Mease"/>
</dbReference>
<dbReference type="SUPFAM" id="SSF159672">
    <property type="entry name" value="CbiG N-terminal domain-like"/>
    <property type="match status" value="1"/>
</dbReference>
<dbReference type="Gene3D" id="3.40.1010.10">
    <property type="entry name" value="Cobalt-precorrin-4 Transmethylase, Domain 1"/>
    <property type="match status" value="1"/>
</dbReference>
<sequence>MTTIAIVILNELSFATATQVKQCLPDSMIYGLQKRTESADQTYQDFGETIRNLFQQGQTIIGICSAGILIRALAPVLNNKWQEPAVLAIAEDGSSVVPLLGSLQGANQLAQQLAQVLQSHAAITTTGAIRFQTTLLSPPSGYQLAFPSTAKTFIADLLNGQPVRIEGQAAWLKTTRLPFDPEATYCIQVTHQLQQPPPQCLTYYSKNIGIFIQSQDNFDISETISAIDHLLSDNQIAPDAIALIGVPFELANHATLQAIAAKFQVSVRLIRESPTATASDQARRILGSDIQILAENSTIAIAIAEEPIQPEIIGQACGRVSIVGLGPGSAEWLTPEARQMLQHATDWVGYKTYLNLAEPWRSPQTQRHDSDNRVELDRARYALDLAAIGRQVAVISSGDPGIYAMAAAVFEVLETAENLDWQTLDIRICPGISAMQAAAAQVGAPLGHDFCTISLSDILKPWEIIAERITAAAQADFAIAFYNPVSQTRRWQLEAARDLLLAWRSPETPVLLARNIGREKQSIQIIDLAELSADLVDMNTVVLIGSSKTRQFESAGRHWLYTPRYY</sequence>
<dbReference type="PANTHER" id="PTHR47036:SF1">
    <property type="entry name" value="COBALT-FACTOR III C(17)-METHYLTRANSFERASE-RELATED"/>
    <property type="match status" value="1"/>
</dbReference>
<protein>
    <submittedName>
        <fullName evidence="8">Precorrin methylase</fullName>
    </submittedName>
</protein>
<keyword evidence="3 8" id="KW-0489">Methyltransferase</keyword>
<dbReference type="Gene3D" id="3.30.950.10">
    <property type="entry name" value="Methyltransferase, Cobalt-precorrin-4 Transmethylase, Domain 2"/>
    <property type="match status" value="1"/>
</dbReference>
<comment type="pathway">
    <text evidence="1">Cofactor biosynthesis; adenosylcobalamin biosynthesis.</text>
</comment>
<dbReference type="InterPro" id="IPR021744">
    <property type="entry name" value="CbiG_N"/>
</dbReference>
<keyword evidence="2" id="KW-0169">Cobalamin biosynthesis</keyword>
<dbReference type="KEGG" id="syc:syc2240_c"/>
<dbReference type="Gene3D" id="3.40.50.11220">
    <property type="match status" value="1"/>
</dbReference>
<keyword evidence="5" id="KW-0949">S-adenosyl-L-methionine</keyword>
<name>A0A0H3K5G4_SYNP6</name>
<evidence type="ECO:0000256" key="1">
    <source>
        <dbReference type="ARBA" id="ARBA00004953"/>
    </source>
</evidence>
<dbReference type="InterPro" id="IPR038029">
    <property type="entry name" value="GbiG_N_sf"/>
</dbReference>
<proteinExistence type="predicted"/>
<dbReference type="PANTHER" id="PTHR47036">
    <property type="entry name" value="COBALT-FACTOR III C(17)-METHYLTRANSFERASE-RELATED"/>
    <property type="match status" value="1"/>
</dbReference>
<dbReference type="InterPro" id="IPR051810">
    <property type="entry name" value="Precorrin_MeTrfase"/>
</dbReference>
<accession>A0A0H3K5G4</accession>
<evidence type="ECO:0000313" key="9">
    <source>
        <dbReference type="Proteomes" id="UP000001175"/>
    </source>
</evidence>
<evidence type="ECO:0000256" key="3">
    <source>
        <dbReference type="ARBA" id="ARBA00022603"/>
    </source>
</evidence>
<dbReference type="Proteomes" id="UP000001175">
    <property type="component" value="Chromosome"/>
</dbReference>
<dbReference type="InterPro" id="IPR006363">
    <property type="entry name" value="Cbl_synth_CobJ/CibH_dom"/>
</dbReference>
<dbReference type="AlphaFoldDB" id="A0A0H3K5G4"/>
<feature type="domain" description="Tetrapyrrole methylase" evidence="6">
    <location>
        <begin position="320"/>
        <end position="531"/>
    </location>
</feature>
<feature type="domain" description="Cobalamin synthesis G N-terminal" evidence="7">
    <location>
        <begin position="49"/>
        <end position="126"/>
    </location>
</feature>
<reference evidence="8 9" key="1">
    <citation type="journal article" date="2007" name="Photosyn. Res.">
        <title>Complete nucleotide sequence of the freshwater unicellular cyanobacterium Synechococcus elongatus PCC 6301 chromosome: gene content and organization.</title>
        <authorList>
            <person name="Sugita C."/>
            <person name="Ogata K."/>
            <person name="Shikata M."/>
            <person name="Jikuya H."/>
            <person name="Takano J."/>
            <person name="Furumichi M."/>
            <person name="Kanehisa M."/>
            <person name="Omata T."/>
            <person name="Sugiura M."/>
            <person name="Sugita M."/>
        </authorList>
    </citation>
    <scope>NUCLEOTIDE SEQUENCE [LARGE SCALE GENOMIC DNA]</scope>
    <source>
        <strain evidence="9">ATCC 27144 / PCC 6301 / SAUG 1402/1</strain>
    </source>
</reference>
<dbReference type="SUPFAM" id="SSF53790">
    <property type="entry name" value="Tetrapyrrole methylase"/>
    <property type="match status" value="1"/>
</dbReference>
<dbReference type="InterPro" id="IPR014777">
    <property type="entry name" value="4pyrrole_Mease_sub1"/>
</dbReference>
<dbReference type="InterPro" id="IPR035996">
    <property type="entry name" value="4pyrrol_Methylase_sf"/>
</dbReference>
<dbReference type="Pfam" id="PF00590">
    <property type="entry name" value="TP_methylase"/>
    <property type="match status" value="1"/>
</dbReference>
<dbReference type="Pfam" id="PF11760">
    <property type="entry name" value="CbiG_N"/>
    <property type="match status" value="1"/>
</dbReference>
<dbReference type="GO" id="GO:0009236">
    <property type="term" value="P:cobalamin biosynthetic process"/>
    <property type="evidence" value="ECO:0007669"/>
    <property type="project" value="UniProtKB-UniPathway"/>
</dbReference>
<organism evidence="8 9">
    <name type="scientific">Synechococcus sp. (strain ATCC 27144 / PCC 6301 / SAUG 1402/1)</name>
    <name type="common">Anacystis nidulans</name>
    <dbReference type="NCBI Taxonomy" id="269084"/>
    <lineage>
        <taxon>Bacteria</taxon>
        <taxon>Bacillati</taxon>
        <taxon>Cyanobacteriota</taxon>
        <taxon>Cyanophyceae</taxon>
        <taxon>Synechococcales</taxon>
        <taxon>Synechococcaceae</taxon>
        <taxon>Synechococcus</taxon>
    </lineage>
</organism>